<keyword evidence="1" id="KW-0433">Leucine-rich repeat</keyword>
<keyword evidence="2" id="KW-0677">Repeat</keyword>
<dbReference type="Proteomes" id="UP001159042">
    <property type="component" value="Unassembled WGS sequence"/>
</dbReference>
<comment type="caution">
    <text evidence="5">The sequence shown here is derived from an EMBL/GenBank/DDBJ whole genome shotgun (WGS) entry which is preliminary data.</text>
</comment>
<feature type="compositionally biased region" description="Low complexity" evidence="4">
    <location>
        <begin position="744"/>
        <end position="757"/>
    </location>
</feature>
<dbReference type="AlphaFoldDB" id="A0AAV8WAT6"/>
<evidence type="ECO:0000313" key="6">
    <source>
        <dbReference type="Proteomes" id="UP001159042"/>
    </source>
</evidence>
<feature type="compositionally biased region" description="Polar residues" evidence="4">
    <location>
        <begin position="201"/>
        <end position="217"/>
    </location>
</feature>
<evidence type="ECO:0000256" key="3">
    <source>
        <dbReference type="ARBA" id="ARBA00038315"/>
    </source>
</evidence>
<dbReference type="Gene3D" id="3.80.10.10">
    <property type="entry name" value="Ribonuclease Inhibitor"/>
    <property type="match status" value="1"/>
</dbReference>
<feature type="region of interest" description="Disordered" evidence="4">
    <location>
        <begin position="704"/>
        <end position="768"/>
    </location>
</feature>
<dbReference type="SMART" id="SM00368">
    <property type="entry name" value="LRR_RI"/>
    <property type="match status" value="6"/>
</dbReference>
<sequence length="768" mass="85017">MDLISSEENDTPLIIDSGTESIIESPTAEDESDHSEDSTVCDIQIASKTKEKLQTSHSILDKSFSIDEEDLATPLEPTPVVNYPTLSSISSNGASTDSSSSDPSGKSDDEEILEEELAYNDCVHETEIEGDPGEGTEKQIDSELSGEEKKNEASEDGSVGPGGDAPSYLTTIPEYTTETEISTGTNNQIYLPNTSYTSILRGQPTDYDSSLNNSSTNSKRRVSFPPDDCDLIRYCEPDHEFPWMITQDMPAEKILQVYQNSCKKHKTVELDVIKSQISEIKNNTNHSAVLKLNSVKITSEVNETLEDLLKVTNFHTLILHDCKFTPETMTEFLNMLEFYESIRHFEIEMNFDDDDTWRCFCNACSNIMVLESLSFRKMVLNEPYMRSLINTIKNNPNITMLKFDSCMLVKLPNFYLIESLMTNRSVRELYLPSTGLYTKEAEILARFLINNTHLKVLDISNNFIGDRGLECLAKGLCQQDTPGVGLSALSIFNNQISEKSGPIISNIIVKCKNLHTLNIGYNNLTDEVLIHISGSLPSTVSLEGLGFQCTLLTCKGINVLAEAIQNNKSLQKINLKGNKAIQINGVESLCQALTKSKIYKIEIDETNRSCNDPEAYSQLVKKLFAICTVNKSYADNSDDEELVNISQRISRKMSLSCEPRYMEPDPTTTFQIGSPAVSPVPSPVSSPAPKSRFQIVKVTEISSSCSSASASPSPSPSPKQKSRFRVTRVPPSPDEEVSLGRFANVRSSVSSNDSMDSLATLHLDSDSD</sequence>
<evidence type="ECO:0000256" key="1">
    <source>
        <dbReference type="ARBA" id="ARBA00022614"/>
    </source>
</evidence>
<dbReference type="InterPro" id="IPR001611">
    <property type="entry name" value="Leu-rich_rpt"/>
</dbReference>
<dbReference type="PANTHER" id="PTHR24112">
    <property type="entry name" value="LEUCINE-RICH REPEAT, ISOFORM F-RELATED"/>
    <property type="match status" value="1"/>
</dbReference>
<reference evidence="5 6" key="1">
    <citation type="journal article" date="2023" name="Insect Mol. Biol.">
        <title>Genome sequencing provides insights into the evolution of gene families encoding plant cell wall-degrading enzymes in longhorned beetles.</title>
        <authorList>
            <person name="Shin N.R."/>
            <person name="Okamura Y."/>
            <person name="Kirsch R."/>
            <person name="Pauchet Y."/>
        </authorList>
    </citation>
    <scope>NUCLEOTIDE SEQUENCE [LARGE SCALE GENOMIC DNA]</scope>
    <source>
        <strain evidence="5">EAD_L_NR</strain>
    </source>
</reference>
<evidence type="ECO:0000256" key="2">
    <source>
        <dbReference type="ARBA" id="ARBA00022737"/>
    </source>
</evidence>
<evidence type="ECO:0008006" key="7">
    <source>
        <dbReference type="Google" id="ProtNLM"/>
    </source>
</evidence>
<proteinExistence type="inferred from homology"/>
<dbReference type="SUPFAM" id="SSF52047">
    <property type="entry name" value="RNI-like"/>
    <property type="match status" value="1"/>
</dbReference>
<gene>
    <name evidence="5" type="ORF">NQ315_010224</name>
</gene>
<feature type="region of interest" description="Disordered" evidence="4">
    <location>
        <begin position="201"/>
        <end position="222"/>
    </location>
</feature>
<comment type="similarity">
    <text evidence="3">Belongs to the PPP1R37 family.</text>
</comment>
<feature type="compositionally biased region" description="Low complexity" evidence="4">
    <location>
        <begin position="87"/>
        <end position="104"/>
    </location>
</feature>
<feature type="region of interest" description="Disordered" evidence="4">
    <location>
        <begin position="1"/>
        <end position="39"/>
    </location>
</feature>
<dbReference type="EMBL" id="JANEYG010000004">
    <property type="protein sequence ID" value="KAJ8923644.1"/>
    <property type="molecule type" value="Genomic_DNA"/>
</dbReference>
<name>A0AAV8WAT6_9CUCU</name>
<organism evidence="5 6">
    <name type="scientific">Exocentrus adspersus</name>
    <dbReference type="NCBI Taxonomy" id="1586481"/>
    <lineage>
        <taxon>Eukaryota</taxon>
        <taxon>Metazoa</taxon>
        <taxon>Ecdysozoa</taxon>
        <taxon>Arthropoda</taxon>
        <taxon>Hexapoda</taxon>
        <taxon>Insecta</taxon>
        <taxon>Pterygota</taxon>
        <taxon>Neoptera</taxon>
        <taxon>Endopterygota</taxon>
        <taxon>Coleoptera</taxon>
        <taxon>Polyphaga</taxon>
        <taxon>Cucujiformia</taxon>
        <taxon>Chrysomeloidea</taxon>
        <taxon>Cerambycidae</taxon>
        <taxon>Lamiinae</taxon>
        <taxon>Acanthocinini</taxon>
        <taxon>Exocentrus</taxon>
    </lineage>
</organism>
<dbReference type="Pfam" id="PF13516">
    <property type="entry name" value="LRR_6"/>
    <property type="match status" value="3"/>
</dbReference>
<evidence type="ECO:0000313" key="5">
    <source>
        <dbReference type="EMBL" id="KAJ8923644.1"/>
    </source>
</evidence>
<dbReference type="InterPro" id="IPR032675">
    <property type="entry name" value="LRR_dom_sf"/>
</dbReference>
<keyword evidence="6" id="KW-1185">Reference proteome</keyword>
<feature type="region of interest" description="Disordered" evidence="4">
    <location>
        <begin position="125"/>
        <end position="170"/>
    </location>
</feature>
<protein>
    <recommendedName>
        <fullName evidence="7">Protein phosphatase 1 regulatory subunit 37</fullName>
    </recommendedName>
</protein>
<dbReference type="InterPro" id="IPR051279">
    <property type="entry name" value="PP1-Reg/Actin-Interact_Protein"/>
</dbReference>
<accession>A0AAV8WAT6</accession>
<feature type="region of interest" description="Disordered" evidence="4">
    <location>
        <begin position="51"/>
        <end position="110"/>
    </location>
</feature>
<dbReference type="PANTHER" id="PTHR24112:SF9">
    <property type="entry name" value="PROTEIN PHOSPHATASE 1 REGULATORY SUBUNIT 37"/>
    <property type="match status" value="1"/>
</dbReference>
<evidence type="ECO:0000256" key="4">
    <source>
        <dbReference type="SAM" id="MobiDB-lite"/>
    </source>
</evidence>
<feature type="compositionally biased region" description="Basic and acidic residues" evidence="4">
    <location>
        <begin position="135"/>
        <end position="153"/>
    </location>
</feature>
<feature type="compositionally biased region" description="Acidic residues" evidence="4">
    <location>
        <begin position="1"/>
        <end position="10"/>
    </location>
</feature>